<dbReference type="GeneID" id="136076213"/>
<evidence type="ECO:0000313" key="2">
    <source>
        <dbReference type="RefSeq" id="XP_065645759.1"/>
    </source>
</evidence>
<name>A0ABM4BA24_HYDVU</name>
<dbReference type="RefSeq" id="XP_065645759.1">
    <property type="nucleotide sequence ID" value="XM_065789687.1"/>
</dbReference>
<organism evidence="1 2">
    <name type="scientific">Hydra vulgaris</name>
    <name type="common">Hydra</name>
    <name type="synonym">Hydra attenuata</name>
    <dbReference type="NCBI Taxonomy" id="6087"/>
    <lineage>
        <taxon>Eukaryota</taxon>
        <taxon>Metazoa</taxon>
        <taxon>Cnidaria</taxon>
        <taxon>Hydrozoa</taxon>
        <taxon>Hydroidolina</taxon>
        <taxon>Anthoathecata</taxon>
        <taxon>Aplanulata</taxon>
        <taxon>Hydridae</taxon>
        <taxon>Hydra</taxon>
    </lineage>
</organism>
<gene>
    <name evidence="2" type="primary">LOC136076213</name>
</gene>
<dbReference type="Proteomes" id="UP001652625">
    <property type="component" value="Chromosome 02"/>
</dbReference>
<protein>
    <submittedName>
        <fullName evidence="2">Uncharacterized protein LOC136076213</fullName>
    </submittedName>
</protein>
<evidence type="ECO:0000313" key="1">
    <source>
        <dbReference type="Proteomes" id="UP001652625"/>
    </source>
</evidence>
<keyword evidence="1" id="KW-1185">Reference proteome</keyword>
<sequence>MQKRFVNIVRPALTANLQPLSHCRNVASLSLFYKYYNGYCSNELASLVPSTKFHFRVTRHLIKSHPFTATVPKCSKSSYSSSFFLRTSVLWKWLSLSCFTDSYNLQSFKSSVNRYLAL</sequence>
<reference evidence="1" key="1">
    <citation type="submission" date="2025-05" db="UniProtKB">
        <authorList>
            <consortium name="RefSeq"/>
        </authorList>
    </citation>
    <scope>NUCLEOTIDE SEQUENCE [LARGE SCALE GENOMIC DNA]</scope>
</reference>
<reference evidence="2" key="2">
    <citation type="submission" date="2025-08" db="UniProtKB">
        <authorList>
            <consortium name="RefSeq"/>
        </authorList>
    </citation>
    <scope>IDENTIFICATION</scope>
</reference>
<accession>A0ABM4BA24</accession>
<proteinExistence type="predicted"/>